<dbReference type="AlphaFoldDB" id="A0A2P8I1H8"/>
<organism evidence="6 7">
    <name type="scientific">Saccharothrix carnea</name>
    <dbReference type="NCBI Taxonomy" id="1280637"/>
    <lineage>
        <taxon>Bacteria</taxon>
        <taxon>Bacillati</taxon>
        <taxon>Actinomycetota</taxon>
        <taxon>Actinomycetes</taxon>
        <taxon>Pseudonocardiales</taxon>
        <taxon>Pseudonocardiaceae</taxon>
        <taxon>Saccharothrix</taxon>
    </lineage>
</organism>
<dbReference type="InterPro" id="IPR000914">
    <property type="entry name" value="SBP_5_dom"/>
</dbReference>
<dbReference type="Proteomes" id="UP000241118">
    <property type="component" value="Unassembled WGS sequence"/>
</dbReference>
<evidence type="ECO:0000313" key="7">
    <source>
        <dbReference type="Proteomes" id="UP000241118"/>
    </source>
</evidence>
<name>A0A2P8I1H8_SACCR</name>
<keyword evidence="3 4" id="KW-0732">Signal</keyword>
<evidence type="ECO:0000256" key="1">
    <source>
        <dbReference type="ARBA" id="ARBA00005695"/>
    </source>
</evidence>
<sequence length="512" mass="55257">MRIRRFPTAGSAGVVVAALVLAGCTGAGGGTTGQSDPILDIATMTFPQSLDPVTAVGGALPFFQATYDSLLKREADGAYRPMLATEWTWDAGRTKLSLTLRGDVEFDDGTQFDGTAVKANLERFKASSGANAKWLSGLEQVEVVDATHVVLHLGAPDPAYLYYLSDAAGLIANPAAFADAEKLKTAPDGTGPYELDASQTTVGTKWVYRRADGYWGERLPFDGVTMTVFDNETAIVNGLKTGQIDTAVVQDANQQAALEGAPGLTTTPIDFDFQGILLFDRAGVVTAELADVKVRQALNHAIDRKTMLEQIRRGKGVVTSQIFGTDSLGYDEALDSHYAHDPEKAKRLLAEAGHADGFELKMPRMTSIVTEAIASSLKSDLADVGITLTWVDVDQGDALRRVFQNREFSGFVMNLGQQASDWLVVKDLVLPGTFNLFGYTDETVRALVPKIQTSSTEEARDDLRALNRNLVENAWFVPFYRMTYALVTDSGVTAAPQSGMAVPSLYNYRPAV</sequence>
<dbReference type="PANTHER" id="PTHR30290:SF9">
    <property type="entry name" value="OLIGOPEPTIDE-BINDING PROTEIN APPA"/>
    <property type="match status" value="1"/>
</dbReference>
<dbReference type="InterPro" id="IPR030678">
    <property type="entry name" value="Peptide/Ni-bd"/>
</dbReference>
<feature type="domain" description="Solute-binding protein family 5" evidence="5">
    <location>
        <begin position="79"/>
        <end position="418"/>
    </location>
</feature>
<dbReference type="SUPFAM" id="SSF53850">
    <property type="entry name" value="Periplasmic binding protein-like II"/>
    <property type="match status" value="1"/>
</dbReference>
<feature type="signal peptide" evidence="4">
    <location>
        <begin position="1"/>
        <end position="27"/>
    </location>
</feature>
<accession>A0A2P8I1H8</accession>
<dbReference type="GO" id="GO:0015833">
    <property type="term" value="P:peptide transport"/>
    <property type="evidence" value="ECO:0007669"/>
    <property type="project" value="TreeGrafter"/>
</dbReference>
<keyword evidence="7" id="KW-1185">Reference proteome</keyword>
<dbReference type="GO" id="GO:0042597">
    <property type="term" value="C:periplasmic space"/>
    <property type="evidence" value="ECO:0007669"/>
    <property type="project" value="UniProtKB-ARBA"/>
</dbReference>
<dbReference type="GO" id="GO:1904680">
    <property type="term" value="F:peptide transmembrane transporter activity"/>
    <property type="evidence" value="ECO:0007669"/>
    <property type="project" value="TreeGrafter"/>
</dbReference>
<proteinExistence type="inferred from homology"/>
<dbReference type="Pfam" id="PF00496">
    <property type="entry name" value="SBP_bac_5"/>
    <property type="match status" value="1"/>
</dbReference>
<dbReference type="PIRSF" id="PIRSF002741">
    <property type="entry name" value="MppA"/>
    <property type="match status" value="1"/>
</dbReference>
<dbReference type="Gene3D" id="3.10.105.10">
    <property type="entry name" value="Dipeptide-binding Protein, Domain 3"/>
    <property type="match status" value="1"/>
</dbReference>
<evidence type="ECO:0000256" key="4">
    <source>
        <dbReference type="SAM" id="SignalP"/>
    </source>
</evidence>
<evidence type="ECO:0000256" key="2">
    <source>
        <dbReference type="ARBA" id="ARBA00022448"/>
    </source>
</evidence>
<dbReference type="Gene3D" id="3.40.190.10">
    <property type="entry name" value="Periplasmic binding protein-like II"/>
    <property type="match status" value="1"/>
</dbReference>
<gene>
    <name evidence="6" type="ORF">B0I31_114149</name>
</gene>
<evidence type="ECO:0000259" key="5">
    <source>
        <dbReference type="Pfam" id="PF00496"/>
    </source>
</evidence>
<comment type="similarity">
    <text evidence="1">Belongs to the bacterial solute-binding protein 5 family.</text>
</comment>
<protein>
    <submittedName>
        <fullName evidence="6">Peptide/nickel transport system substrate-binding protein</fullName>
    </submittedName>
</protein>
<reference evidence="6 7" key="1">
    <citation type="submission" date="2018-03" db="EMBL/GenBank/DDBJ databases">
        <title>Genomic Encyclopedia of Type Strains, Phase III (KMG-III): the genomes of soil and plant-associated and newly described type strains.</title>
        <authorList>
            <person name="Whitman W."/>
        </authorList>
    </citation>
    <scope>NUCLEOTIDE SEQUENCE [LARGE SCALE GENOMIC DNA]</scope>
    <source>
        <strain evidence="6 7">CGMCC 4.7097</strain>
    </source>
</reference>
<dbReference type="PANTHER" id="PTHR30290">
    <property type="entry name" value="PERIPLASMIC BINDING COMPONENT OF ABC TRANSPORTER"/>
    <property type="match status" value="1"/>
</dbReference>
<dbReference type="RefSeq" id="WP_181320620.1">
    <property type="nucleotide sequence ID" value="NZ_PYAX01000014.1"/>
</dbReference>
<dbReference type="PROSITE" id="PS51257">
    <property type="entry name" value="PROKAR_LIPOPROTEIN"/>
    <property type="match status" value="1"/>
</dbReference>
<feature type="chain" id="PRO_5039712961" evidence="4">
    <location>
        <begin position="28"/>
        <end position="512"/>
    </location>
</feature>
<keyword evidence="2" id="KW-0813">Transport</keyword>
<dbReference type="EMBL" id="PYAX01000014">
    <property type="protein sequence ID" value="PSL52322.1"/>
    <property type="molecule type" value="Genomic_DNA"/>
</dbReference>
<dbReference type="InterPro" id="IPR039424">
    <property type="entry name" value="SBP_5"/>
</dbReference>
<comment type="caution">
    <text evidence="6">The sequence shown here is derived from an EMBL/GenBank/DDBJ whole genome shotgun (WGS) entry which is preliminary data.</text>
</comment>
<evidence type="ECO:0000256" key="3">
    <source>
        <dbReference type="ARBA" id="ARBA00022729"/>
    </source>
</evidence>
<dbReference type="GO" id="GO:0043190">
    <property type="term" value="C:ATP-binding cassette (ABC) transporter complex"/>
    <property type="evidence" value="ECO:0007669"/>
    <property type="project" value="InterPro"/>
</dbReference>
<evidence type="ECO:0000313" key="6">
    <source>
        <dbReference type="EMBL" id="PSL52322.1"/>
    </source>
</evidence>